<gene>
    <name evidence="2" type="ORF">SPICI01B_102</name>
</gene>
<evidence type="ECO:0000256" key="1">
    <source>
        <dbReference type="SAM" id="Phobius"/>
    </source>
</evidence>
<reference evidence="2" key="1">
    <citation type="journal article" date="2010" name="Appl. Environ. Microbiol.">
        <title>Partial chromosome sequence of Spiroplasma citri reveals extensive viral invasion and important gene decay.</title>
        <authorList>
            <person name="Carle P."/>
            <person name="Saillard C."/>
            <person name="Carrere N."/>
            <person name="Carrere S."/>
            <person name="Duret S."/>
            <person name="Eveillard S."/>
            <person name="Gaurivaud P."/>
            <person name="Gourgues G."/>
            <person name="Gouzy J."/>
            <person name="Salar P."/>
            <person name="Verdin E."/>
            <person name="Breton M."/>
            <person name="Blanchard A."/>
            <person name="Laigret F."/>
            <person name="Bove J.M."/>
            <person name="Renaudin J."/>
            <person name="Foissac X."/>
        </authorList>
    </citation>
    <scope>NUCLEOTIDE SEQUENCE</scope>
    <source>
        <strain evidence="2">GII3-3X</strain>
    </source>
</reference>
<feature type="transmembrane region" description="Helical" evidence="1">
    <location>
        <begin position="6"/>
        <end position="23"/>
    </location>
</feature>
<keyword evidence="1 2" id="KW-0812">Transmembrane</keyword>
<name>Q14Q80_SPICI</name>
<proteinExistence type="predicted"/>
<keyword evidence="1" id="KW-0472">Membrane</keyword>
<evidence type="ECO:0000313" key="2">
    <source>
        <dbReference type="EMBL" id="CAK98349.1"/>
    </source>
</evidence>
<sequence length="102" mass="11863">MFDNKIRIILILWFIFIQLIILIKTANKPVPIFQHNHPTVKPHNVKSDRKCPINPINKHQYQFKITPLIKIGIKNNGIDVLGIIWIRITCDNTTIIAIKTET</sequence>
<protein>
    <submittedName>
        <fullName evidence="2">Hypothetical transmembrane protein</fullName>
    </submittedName>
</protein>
<dbReference type="EMBL" id="AM285302">
    <property type="protein sequence ID" value="CAK98349.1"/>
    <property type="molecule type" value="Genomic_DNA"/>
</dbReference>
<organism evidence="2">
    <name type="scientific">Spiroplasma citri</name>
    <dbReference type="NCBI Taxonomy" id="2133"/>
    <lineage>
        <taxon>Bacteria</taxon>
        <taxon>Bacillati</taxon>
        <taxon>Mycoplasmatota</taxon>
        <taxon>Mollicutes</taxon>
        <taxon>Entomoplasmatales</taxon>
        <taxon>Spiroplasmataceae</taxon>
        <taxon>Spiroplasma</taxon>
    </lineage>
</organism>
<keyword evidence="1" id="KW-1133">Transmembrane helix</keyword>
<accession>Q14Q80</accession>
<dbReference type="AlphaFoldDB" id="Q14Q80"/>